<dbReference type="EMBL" id="BGZK01001043">
    <property type="protein sequence ID" value="GBP69506.1"/>
    <property type="molecule type" value="Genomic_DNA"/>
</dbReference>
<dbReference type="InterPro" id="IPR029526">
    <property type="entry name" value="PGBD"/>
</dbReference>
<keyword evidence="3" id="KW-1185">Reference proteome</keyword>
<evidence type="ECO:0000259" key="1">
    <source>
        <dbReference type="Pfam" id="PF13843"/>
    </source>
</evidence>
<dbReference type="STRING" id="151549.A0A4C1Y0T5"/>
<dbReference type="OrthoDB" id="7423364at2759"/>
<reference evidence="2 3" key="1">
    <citation type="journal article" date="2019" name="Commun. Biol.">
        <title>The bagworm genome reveals a unique fibroin gene that provides high tensile strength.</title>
        <authorList>
            <person name="Kono N."/>
            <person name="Nakamura H."/>
            <person name="Ohtoshi R."/>
            <person name="Tomita M."/>
            <person name="Numata K."/>
            <person name="Arakawa K."/>
        </authorList>
    </citation>
    <scope>NUCLEOTIDE SEQUENCE [LARGE SCALE GENOMIC DNA]</scope>
</reference>
<feature type="domain" description="PiggyBac transposable element-derived protein" evidence="1">
    <location>
        <begin position="1"/>
        <end position="66"/>
    </location>
</feature>
<proteinExistence type="predicted"/>
<sequence>MDNWFTSVPTCKELLTKNITTVGTLNKNKPEIPDQFKTTQDKAIKESIFVFQSDCTLMNNSGTKTIRRHYLQEVGFELARPYIEHCILMQNIPRSIKMQGRQLLGLLEQPPQPNLPIRGGVGRCYFCSRARDQSTRKQCSKCMRRICSYHQVTVYPQCVENQQNL</sequence>
<dbReference type="Proteomes" id="UP000299102">
    <property type="component" value="Unassembled WGS sequence"/>
</dbReference>
<gene>
    <name evidence="2" type="ORF">EVAR_88406_1</name>
</gene>
<dbReference type="Pfam" id="PF13843">
    <property type="entry name" value="DDE_Tnp_1_7"/>
    <property type="match status" value="1"/>
</dbReference>
<dbReference type="AlphaFoldDB" id="A0A4C1Y0T5"/>
<protein>
    <recommendedName>
        <fullName evidence="1">PiggyBac transposable element-derived protein domain-containing protein</fullName>
    </recommendedName>
</protein>
<evidence type="ECO:0000313" key="3">
    <source>
        <dbReference type="Proteomes" id="UP000299102"/>
    </source>
</evidence>
<accession>A0A4C1Y0T5</accession>
<comment type="caution">
    <text evidence="2">The sequence shown here is derived from an EMBL/GenBank/DDBJ whole genome shotgun (WGS) entry which is preliminary data.</text>
</comment>
<organism evidence="2 3">
    <name type="scientific">Eumeta variegata</name>
    <name type="common">Bagworm moth</name>
    <name type="synonym">Eumeta japonica</name>
    <dbReference type="NCBI Taxonomy" id="151549"/>
    <lineage>
        <taxon>Eukaryota</taxon>
        <taxon>Metazoa</taxon>
        <taxon>Ecdysozoa</taxon>
        <taxon>Arthropoda</taxon>
        <taxon>Hexapoda</taxon>
        <taxon>Insecta</taxon>
        <taxon>Pterygota</taxon>
        <taxon>Neoptera</taxon>
        <taxon>Endopterygota</taxon>
        <taxon>Lepidoptera</taxon>
        <taxon>Glossata</taxon>
        <taxon>Ditrysia</taxon>
        <taxon>Tineoidea</taxon>
        <taxon>Psychidae</taxon>
        <taxon>Oiketicinae</taxon>
        <taxon>Eumeta</taxon>
    </lineage>
</organism>
<name>A0A4C1Y0T5_EUMVA</name>
<evidence type="ECO:0000313" key="2">
    <source>
        <dbReference type="EMBL" id="GBP69506.1"/>
    </source>
</evidence>